<evidence type="ECO:0000313" key="3">
    <source>
        <dbReference type="Proteomes" id="UP000305792"/>
    </source>
</evidence>
<accession>A0A4S8PDQ5</accession>
<dbReference type="InterPro" id="IPR039374">
    <property type="entry name" value="SIP_fam"/>
</dbReference>
<name>A0A4S8PDQ5_9ACTN</name>
<dbReference type="EMBL" id="STGX01000008">
    <property type="protein sequence ID" value="THV28497.1"/>
    <property type="molecule type" value="Genomic_DNA"/>
</dbReference>
<protein>
    <submittedName>
        <fullName evidence="2">Siderophore-interacting protein</fullName>
    </submittedName>
</protein>
<dbReference type="Gene3D" id="2.40.30.10">
    <property type="entry name" value="Translation factors"/>
    <property type="match status" value="1"/>
</dbReference>
<dbReference type="InterPro" id="IPR007037">
    <property type="entry name" value="SIP_rossman_dom"/>
</dbReference>
<dbReference type="InterPro" id="IPR017927">
    <property type="entry name" value="FAD-bd_FR_type"/>
</dbReference>
<organism evidence="2 3">
    <name type="scientific">Glycomyces paridis</name>
    <dbReference type="NCBI Taxonomy" id="2126555"/>
    <lineage>
        <taxon>Bacteria</taxon>
        <taxon>Bacillati</taxon>
        <taxon>Actinomycetota</taxon>
        <taxon>Actinomycetes</taxon>
        <taxon>Glycomycetales</taxon>
        <taxon>Glycomycetaceae</taxon>
        <taxon>Glycomyces</taxon>
    </lineage>
</organism>
<dbReference type="PANTHER" id="PTHR30157">
    <property type="entry name" value="FERRIC REDUCTASE, NADPH-DEPENDENT"/>
    <property type="match status" value="1"/>
</dbReference>
<feature type="domain" description="FAD-binding FR-type" evidence="1">
    <location>
        <begin position="48"/>
        <end position="187"/>
    </location>
</feature>
<keyword evidence="3" id="KW-1185">Reference proteome</keyword>
<dbReference type="Gene3D" id="3.40.50.80">
    <property type="entry name" value="Nucleotide-binding domain of ferredoxin-NADP reductase (FNR) module"/>
    <property type="match status" value="1"/>
</dbReference>
<dbReference type="SUPFAM" id="SSF63380">
    <property type="entry name" value="Riboflavin synthase domain-like"/>
    <property type="match status" value="1"/>
</dbReference>
<evidence type="ECO:0000313" key="2">
    <source>
        <dbReference type="EMBL" id="THV28497.1"/>
    </source>
</evidence>
<comment type="caution">
    <text evidence="2">The sequence shown here is derived from an EMBL/GenBank/DDBJ whole genome shotgun (WGS) entry which is preliminary data.</text>
</comment>
<evidence type="ECO:0000259" key="1">
    <source>
        <dbReference type="PROSITE" id="PS51384"/>
    </source>
</evidence>
<dbReference type="PANTHER" id="PTHR30157:SF0">
    <property type="entry name" value="NADPH-DEPENDENT FERRIC-CHELATE REDUCTASE"/>
    <property type="match status" value="1"/>
</dbReference>
<dbReference type="AlphaFoldDB" id="A0A4S8PDQ5"/>
<dbReference type="PROSITE" id="PS51384">
    <property type="entry name" value="FAD_FR"/>
    <property type="match status" value="1"/>
</dbReference>
<dbReference type="InterPro" id="IPR017938">
    <property type="entry name" value="Riboflavin_synthase-like_b-brl"/>
</dbReference>
<gene>
    <name evidence="2" type="ORF">E9998_11945</name>
</gene>
<dbReference type="InterPro" id="IPR039261">
    <property type="entry name" value="FNR_nucleotide-bd"/>
</dbReference>
<dbReference type="CDD" id="cd06193">
    <property type="entry name" value="siderophore_interacting"/>
    <property type="match status" value="1"/>
</dbReference>
<reference evidence="2 3" key="1">
    <citation type="journal article" date="2018" name="Int. J. Syst. Evol. Microbiol.">
        <title>Glycomyces paridis sp. nov., isolated from the medicinal plant Paris polyphylla.</title>
        <authorList>
            <person name="Fang X.M."/>
            <person name="Bai J.L."/>
            <person name="Su J."/>
            <person name="Zhao L.L."/>
            <person name="Liu H.Y."/>
            <person name="Ma B.P."/>
            <person name="Zhang Y.Q."/>
            <person name="Yu L.Y."/>
        </authorList>
    </citation>
    <scope>NUCLEOTIDE SEQUENCE [LARGE SCALE GENOMIC DNA]</scope>
    <source>
        <strain evidence="2 3">CPCC 204357</strain>
    </source>
</reference>
<dbReference type="GO" id="GO:0016491">
    <property type="term" value="F:oxidoreductase activity"/>
    <property type="evidence" value="ECO:0007669"/>
    <property type="project" value="InterPro"/>
</dbReference>
<dbReference type="OrthoDB" id="3291337at2"/>
<dbReference type="Proteomes" id="UP000305792">
    <property type="component" value="Unassembled WGS sequence"/>
</dbReference>
<sequence length="337" mass="36876">MARGRPPAVAARPDPQIRLGIPYLCEGASVATQTEEPTEHTRPAVRAWEQFPVTVAALRRLSPSFVRVTFTGETLAHFADNGLDQRFKLILPAAACGFDKMTGGDRWYSELRALPEDEQCGVRTYTVRAVRADLAEVDVDMVVHDAHDPADCGPALRWLRDAKAGDEALLLGPDARWDGPHGGVDFHAPEGAELLIAGDETAAPAIAAILEDLPITARGKVFIEVPEAADVLELDAPEDVEVVWLPRDGEAWGERLVPAVTEAARGMDFARDDQFEEVEDEMVWEAPEEAGPSDAYVWIAAETAVVKSLRFTIRKELGLPKEAGAFMGYWRNGKAWD</sequence>
<dbReference type="Pfam" id="PF08021">
    <property type="entry name" value="FAD_binding_9"/>
    <property type="match status" value="1"/>
</dbReference>
<proteinExistence type="predicted"/>
<dbReference type="Pfam" id="PF04954">
    <property type="entry name" value="SIP"/>
    <property type="match status" value="1"/>
</dbReference>
<dbReference type="InterPro" id="IPR013113">
    <property type="entry name" value="SIP_FAD-bd"/>
</dbReference>